<dbReference type="PANTHER" id="PTHR33376">
    <property type="match status" value="1"/>
</dbReference>
<dbReference type="Proteomes" id="UP000295023">
    <property type="component" value="Unassembled WGS sequence"/>
</dbReference>
<dbReference type="NCBIfam" id="NF037995">
    <property type="entry name" value="TRAP_S1"/>
    <property type="match status" value="1"/>
</dbReference>
<keyword evidence="1" id="KW-0732">Signal</keyword>
<dbReference type="InterPro" id="IPR018389">
    <property type="entry name" value="DctP_fam"/>
</dbReference>
<comment type="caution">
    <text evidence="2">The sequence shown here is derived from an EMBL/GenBank/DDBJ whole genome shotgun (WGS) entry which is preliminary data.</text>
</comment>
<organism evidence="2 3">
    <name type="scientific">Roseicella aquatilis</name>
    <dbReference type="NCBI Taxonomy" id="2527868"/>
    <lineage>
        <taxon>Bacteria</taxon>
        <taxon>Pseudomonadati</taxon>
        <taxon>Pseudomonadota</taxon>
        <taxon>Alphaproteobacteria</taxon>
        <taxon>Acetobacterales</taxon>
        <taxon>Roseomonadaceae</taxon>
        <taxon>Roseicella</taxon>
    </lineage>
</organism>
<evidence type="ECO:0000256" key="1">
    <source>
        <dbReference type="ARBA" id="ARBA00022729"/>
    </source>
</evidence>
<dbReference type="PIRSF" id="PIRSF006470">
    <property type="entry name" value="DctB"/>
    <property type="match status" value="1"/>
</dbReference>
<dbReference type="OrthoDB" id="8204956at2"/>
<dbReference type="EMBL" id="SKBM01000034">
    <property type="protein sequence ID" value="TCZ54230.1"/>
    <property type="molecule type" value="Genomic_DNA"/>
</dbReference>
<dbReference type="GO" id="GO:0055085">
    <property type="term" value="P:transmembrane transport"/>
    <property type="evidence" value="ECO:0007669"/>
    <property type="project" value="InterPro"/>
</dbReference>
<evidence type="ECO:0000313" key="2">
    <source>
        <dbReference type="EMBL" id="TCZ54230.1"/>
    </source>
</evidence>
<dbReference type="RefSeq" id="WP_132295751.1">
    <property type="nucleotide sequence ID" value="NZ_SKBM01000034.1"/>
</dbReference>
<reference evidence="2 3" key="1">
    <citation type="submission" date="2019-03" db="EMBL/GenBank/DDBJ databases">
        <title>Paracraurococcus aquatilis NE82 genome sequence.</title>
        <authorList>
            <person name="Zhao Y."/>
            <person name="Du Z."/>
        </authorList>
    </citation>
    <scope>NUCLEOTIDE SEQUENCE [LARGE SCALE GENOMIC DNA]</scope>
    <source>
        <strain evidence="2 3">NE82</strain>
    </source>
</reference>
<dbReference type="InterPro" id="IPR004682">
    <property type="entry name" value="TRAP_DctP"/>
</dbReference>
<gene>
    <name evidence="2" type="ORF">EXY23_23640</name>
</gene>
<dbReference type="Pfam" id="PF03480">
    <property type="entry name" value="DctP"/>
    <property type="match status" value="1"/>
</dbReference>
<sequence length="330" mass="35237">MITKRSLIATGLALPVSRPRPSAAAPQETVLRLGYLASRDSQIGRGSAELVEQVRRLTGGRVRIEGYPNSQLGGEADILRDLEQGTLEMGFLTSAALSSFLPAMGIFDIPFLFRDLTHARAVMDGPIGREALAAFEARGIVALAWGENGFRHVTTAARPVRGAADLRGLRIRVPQSEVMLAAFKALGAEARPLAFNELYAMLATGEFDAQENPISLIIASRFYAVQKHLTLTAHVYSPAIVLIGKASFAALGDADQAAIRQAGIAAAAVSRAQSELADKAGVEALQSRGMQVTRDYDRASFVAALAPAEPVFARLFGRERIEAIRNTGKG</sequence>
<dbReference type="InterPro" id="IPR038404">
    <property type="entry name" value="TRAP_DctP_sf"/>
</dbReference>
<proteinExistence type="predicted"/>
<dbReference type="Gene3D" id="3.40.190.170">
    <property type="entry name" value="Bacterial extracellular solute-binding protein, family 7"/>
    <property type="match status" value="1"/>
</dbReference>
<evidence type="ECO:0000313" key="3">
    <source>
        <dbReference type="Proteomes" id="UP000295023"/>
    </source>
</evidence>
<accession>A0A4R4D638</accession>
<name>A0A4R4D638_9PROT</name>
<dbReference type="GO" id="GO:0030246">
    <property type="term" value="F:carbohydrate binding"/>
    <property type="evidence" value="ECO:0007669"/>
    <property type="project" value="TreeGrafter"/>
</dbReference>
<dbReference type="PANTHER" id="PTHR33376:SF2">
    <property type="entry name" value="DICARBOXYLATE-BINDING PERIPLASMIC PROTEIN"/>
    <property type="match status" value="1"/>
</dbReference>
<protein>
    <submittedName>
        <fullName evidence="2">DctP family TRAP transporter solute-binding subunit</fullName>
    </submittedName>
</protein>
<keyword evidence="3" id="KW-1185">Reference proteome</keyword>
<dbReference type="GO" id="GO:0030288">
    <property type="term" value="C:outer membrane-bounded periplasmic space"/>
    <property type="evidence" value="ECO:0007669"/>
    <property type="project" value="InterPro"/>
</dbReference>
<dbReference type="AlphaFoldDB" id="A0A4R4D638"/>
<dbReference type="NCBIfam" id="TIGR00787">
    <property type="entry name" value="dctP"/>
    <property type="match status" value="1"/>
</dbReference>